<evidence type="ECO:0000259" key="3">
    <source>
        <dbReference type="PROSITE" id="PS50977"/>
    </source>
</evidence>
<reference evidence="4 5" key="1">
    <citation type="journal article" date="2015" name="Genome Announc.">
        <title>Expanding the biotechnology potential of lactobacilli through comparative genomics of 213 strains and associated genera.</title>
        <authorList>
            <person name="Sun Z."/>
            <person name="Harris H.M."/>
            <person name="McCann A."/>
            <person name="Guo C."/>
            <person name="Argimon S."/>
            <person name="Zhang W."/>
            <person name="Yang X."/>
            <person name="Jeffery I.B."/>
            <person name="Cooney J.C."/>
            <person name="Kagawa T.F."/>
            <person name="Liu W."/>
            <person name="Song Y."/>
            <person name="Salvetti E."/>
            <person name="Wrobel A."/>
            <person name="Rasinkangas P."/>
            <person name="Parkhill J."/>
            <person name="Rea M.C."/>
            <person name="O'Sullivan O."/>
            <person name="Ritari J."/>
            <person name="Douillard F.P."/>
            <person name="Paul Ross R."/>
            <person name="Yang R."/>
            <person name="Briner A.E."/>
            <person name="Felis G.E."/>
            <person name="de Vos W.M."/>
            <person name="Barrangou R."/>
            <person name="Klaenhammer T.R."/>
            <person name="Caufield P.W."/>
            <person name="Cui Y."/>
            <person name="Zhang H."/>
            <person name="O'Toole P.W."/>
        </authorList>
    </citation>
    <scope>NUCLEOTIDE SEQUENCE [LARGE SCALE GENOMIC DNA]</scope>
    <source>
        <strain evidence="4 5">DSM 20444</strain>
    </source>
</reference>
<name>J1F2H2_9LACO</name>
<dbReference type="PATRIC" id="fig|1046596.6.peg.1756"/>
<dbReference type="OrthoDB" id="9810250at2"/>
<dbReference type="PANTHER" id="PTHR43479:SF11">
    <property type="entry name" value="ACREF_ENVCD OPERON REPRESSOR-RELATED"/>
    <property type="match status" value="1"/>
</dbReference>
<organism evidence="4 5">
    <name type="scientific">Liquorilactobacillus mali KCTC 3596 = DSM 20444</name>
    <dbReference type="NCBI Taxonomy" id="1046596"/>
    <lineage>
        <taxon>Bacteria</taxon>
        <taxon>Bacillati</taxon>
        <taxon>Bacillota</taxon>
        <taxon>Bacilli</taxon>
        <taxon>Lactobacillales</taxon>
        <taxon>Lactobacillaceae</taxon>
        <taxon>Liquorilactobacillus</taxon>
    </lineage>
</organism>
<dbReference type="PRINTS" id="PR00455">
    <property type="entry name" value="HTHTETR"/>
</dbReference>
<dbReference type="InterPro" id="IPR050624">
    <property type="entry name" value="HTH-type_Tx_Regulator"/>
</dbReference>
<dbReference type="RefSeq" id="WP_003689715.1">
    <property type="nucleotide sequence ID" value="NZ_AKKT01000112.1"/>
</dbReference>
<sequence length="186" mass="21857">MDTNERNVTDENKQRILKALLELLKSKAFSKITISEISKNAQISKRTFYRAFHSKEEVLASYGNETFDQYIKIIQKIKNPTFFQVINVLFNFWYQRRKIVKILTDQHLFGLVFEQLEGKLIDTYLSLNFSWHNVTSDDQINVLMQFMLGGITKIIQNWLKVTNPVPPVVITTKFQEILKDIQILPL</sequence>
<keyword evidence="1 2" id="KW-0238">DNA-binding</keyword>
<gene>
    <name evidence="4" type="ORF">FD00_GL001669</name>
</gene>
<proteinExistence type="predicted"/>
<dbReference type="InterPro" id="IPR001647">
    <property type="entry name" value="HTH_TetR"/>
</dbReference>
<evidence type="ECO:0000313" key="4">
    <source>
        <dbReference type="EMBL" id="KRN08888.1"/>
    </source>
</evidence>
<keyword evidence="5" id="KW-1185">Reference proteome</keyword>
<dbReference type="Gene3D" id="1.10.357.10">
    <property type="entry name" value="Tetracycline Repressor, domain 2"/>
    <property type="match status" value="1"/>
</dbReference>
<dbReference type="AlphaFoldDB" id="J1F2H2"/>
<feature type="domain" description="HTH tetR-type" evidence="3">
    <location>
        <begin position="10"/>
        <end position="70"/>
    </location>
</feature>
<feature type="DNA-binding region" description="H-T-H motif" evidence="2">
    <location>
        <begin position="33"/>
        <end position="52"/>
    </location>
</feature>
<dbReference type="InterPro" id="IPR039532">
    <property type="entry name" value="TetR_C_Firmicutes"/>
</dbReference>
<dbReference type="GO" id="GO:0003677">
    <property type="term" value="F:DNA binding"/>
    <property type="evidence" value="ECO:0007669"/>
    <property type="project" value="UniProtKB-UniRule"/>
</dbReference>
<dbReference type="Proteomes" id="UP000050898">
    <property type="component" value="Unassembled WGS sequence"/>
</dbReference>
<evidence type="ECO:0000313" key="5">
    <source>
        <dbReference type="Proteomes" id="UP000050898"/>
    </source>
</evidence>
<dbReference type="Pfam" id="PF00440">
    <property type="entry name" value="TetR_N"/>
    <property type="match status" value="1"/>
</dbReference>
<protein>
    <submittedName>
        <fullName evidence="4">Transcriptional regulator-like protein</fullName>
    </submittedName>
</protein>
<dbReference type="GeneID" id="98317126"/>
<accession>J1F2H2</accession>
<evidence type="ECO:0000256" key="1">
    <source>
        <dbReference type="ARBA" id="ARBA00023125"/>
    </source>
</evidence>
<dbReference type="PANTHER" id="PTHR43479">
    <property type="entry name" value="ACREF/ENVCD OPERON REPRESSOR-RELATED"/>
    <property type="match status" value="1"/>
</dbReference>
<comment type="caution">
    <text evidence="4">The sequence shown here is derived from an EMBL/GenBank/DDBJ whole genome shotgun (WGS) entry which is preliminary data.</text>
</comment>
<dbReference type="EMBL" id="AYYH01000042">
    <property type="protein sequence ID" value="KRN08888.1"/>
    <property type="molecule type" value="Genomic_DNA"/>
</dbReference>
<dbReference type="InterPro" id="IPR009057">
    <property type="entry name" value="Homeodomain-like_sf"/>
</dbReference>
<dbReference type="PROSITE" id="PS50977">
    <property type="entry name" value="HTH_TETR_2"/>
    <property type="match status" value="1"/>
</dbReference>
<dbReference type="SUPFAM" id="SSF46689">
    <property type="entry name" value="Homeodomain-like"/>
    <property type="match status" value="1"/>
</dbReference>
<evidence type="ECO:0000256" key="2">
    <source>
        <dbReference type="PROSITE-ProRule" id="PRU00335"/>
    </source>
</evidence>
<dbReference type="Pfam" id="PF14278">
    <property type="entry name" value="TetR_C_8"/>
    <property type="match status" value="1"/>
</dbReference>